<dbReference type="AlphaFoldDB" id="A0AA95SJN6"/>
<sequence>MNSIVAALLLGCQQQADDNIKAKINFVPNEDYVGDPHPVVKEEMKLTNEEKLEFEKVKQEVSSNKEGE</sequence>
<keyword evidence="2" id="KW-1185">Reference proteome</keyword>
<organism evidence="1 2">
    <name type="scientific">Neobacillus novalis</name>
    <dbReference type="NCBI Taxonomy" id="220687"/>
    <lineage>
        <taxon>Bacteria</taxon>
        <taxon>Bacillati</taxon>
        <taxon>Bacillota</taxon>
        <taxon>Bacilli</taxon>
        <taxon>Bacillales</taxon>
        <taxon>Bacillaceae</taxon>
        <taxon>Neobacillus</taxon>
    </lineage>
</organism>
<accession>A0AA95SJN6</accession>
<gene>
    <name evidence="1" type="ORF">QNH39_14055</name>
</gene>
<dbReference type="KEGG" id="nnv:QNH39_14055"/>
<reference evidence="1" key="1">
    <citation type="submission" date="2023-05" db="EMBL/GenBank/DDBJ databases">
        <title>Comparative genomics of Bacillaceae isolates and their secondary metabolite potential.</title>
        <authorList>
            <person name="Song L."/>
            <person name="Nielsen L.J."/>
            <person name="Mohite O."/>
            <person name="Xu X."/>
            <person name="Weber T."/>
            <person name="Kovacs A.T."/>
        </authorList>
    </citation>
    <scope>NUCLEOTIDE SEQUENCE</scope>
    <source>
        <strain evidence="1">XLM17</strain>
    </source>
</reference>
<dbReference type="Proteomes" id="UP001178288">
    <property type="component" value="Chromosome"/>
</dbReference>
<evidence type="ECO:0000313" key="1">
    <source>
        <dbReference type="EMBL" id="WHY88886.1"/>
    </source>
</evidence>
<dbReference type="RefSeq" id="WP_156487439.1">
    <property type="nucleotide sequence ID" value="NZ_CP126114.1"/>
</dbReference>
<dbReference type="EMBL" id="CP126114">
    <property type="protein sequence ID" value="WHY88886.1"/>
    <property type="molecule type" value="Genomic_DNA"/>
</dbReference>
<protein>
    <submittedName>
        <fullName evidence="1">Uncharacterized protein</fullName>
    </submittedName>
</protein>
<evidence type="ECO:0000313" key="2">
    <source>
        <dbReference type="Proteomes" id="UP001178288"/>
    </source>
</evidence>
<name>A0AA95SJN6_9BACI</name>
<proteinExistence type="predicted"/>